<evidence type="ECO:0000313" key="8">
    <source>
        <dbReference type="EMBL" id="SHH97350.1"/>
    </source>
</evidence>
<reference evidence="8 9" key="1">
    <citation type="submission" date="2016-11" db="EMBL/GenBank/DDBJ databases">
        <authorList>
            <person name="Jaros S."/>
            <person name="Januszkiewicz K."/>
            <person name="Wedrychowicz H."/>
        </authorList>
    </citation>
    <scope>NUCLEOTIDE SEQUENCE [LARGE SCALE GENOMIC DNA]</scope>
    <source>
        <strain evidence="8 9">GAS138</strain>
    </source>
</reference>
<proteinExistence type="predicted"/>
<evidence type="ECO:0000256" key="2">
    <source>
        <dbReference type="ARBA" id="ARBA00022475"/>
    </source>
</evidence>
<dbReference type="PANTHER" id="PTHR34820">
    <property type="entry name" value="INNER MEMBRANE PROTEIN YEBZ"/>
    <property type="match status" value="1"/>
</dbReference>
<protein>
    <submittedName>
        <fullName evidence="8">Putative copper resistance protein D</fullName>
    </submittedName>
</protein>
<evidence type="ECO:0000256" key="1">
    <source>
        <dbReference type="ARBA" id="ARBA00004651"/>
    </source>
</evidence>
<dbReference type="NCBIfam" id="NF033808">
    <property type="entry name" value="copper_CopD"/>
    <property type="match status" value="1"/>
</dbReference>
<accession>A0A1M5XC14</accession>
<dbReference type="GO" id="GO:0006825">
    <property type="term" value="P:copper ion transport"/>
    <property type="evidence" value="ECO:0007669"/>
    <property type="project" value="InterPro"/>
</dbReference>
<feature type="transmembrane region" description="Helical" evidence="6">
    <location>
        <begin position="103"/>
        <end position="123"/>
    </location>
</feature>
<evidence type="ECO:0000259" key="7">
    <source>
        <dbReference type="Pfam" id="PF05425"/>
    </source>
</evidence>
<feature type="transmembrane region" description="Helical" evidence="6">
    <location>
        <begin position="250"/>
        <end position="270"/>
    </location>
</feature>
<keyword evidence="3 6" id="KW-0812">Transmembrane</keyword>
<comment type="subcellular location">
    <subcellularLocation>
        <location evidence="1">Cell membrane</location>
        <topology evidence="1">Multi-pass membrane protein</topology>
    </subcellularLocation>
</comment>
<feature type="transmembrane region" description="Helical" evidence="6">
    <location>
        <begin position="135"/>
        <end position="154"/>
    </location>
</feature>
<name>A0A1M5XC14_9BRAD</name>
<evidence type="ECO:0000256" key="3">
    <source>
        <dbReference type="ARBA" id="ARBA00022692"/>
    </source>
</evidence>
<evidence type="ECO:0000256" key="6">
    <source>
        <dbReference type="SAM" id="Phobius"/>
    </source>
</evidence>
<dbReference type="Proteomes" id="UP000189796">
    <property type="component" value="Chromosome I"/>
</dbReference>
<keyword evidence="5 6" id="KW-0472">Membrane</keyword>
<dbReference type="InterPro" id="IPR032694">
    <property type="entry name" value="CopC/D"/>
</dbReference>
<dbReference type="AlphaFoldDB" id="A0A1M5XC14"/>
<evidence type="ECO:0000313" key="9">
    <source>
        <dbReference type="Proteomes" id="UP000189796"/>
    </source>
</evidence>
<dbReference type="RefSeq" id="WP_079605474.1">
    <property type="nucleotide sequence ID" value="NZ_LT670817.1"/>
</dbReference>
<evidence type="ECO:0000256" key="4">
    <source>
        <dbReference type="ARBA" id="ARBA00022989"/>
    </source>
</evidence>
<dbReference type="Pfam" id="PF05425">
    <property type="entry name" value="CopD"/>
    <property type="match status" value="1"/>
</dbReference>
<dbReference type="OrthoDB" id="8255956at2"/>
<feature type="transmembrane region" description="Helical" evidence="6">
    <location>
        <begin position="300"/>
        <end position="320"/>
    </location>
</feature>
<sequence>MEYSLINPLVAVRDIHFGSTVIVAGIVFFDFFVASPTLRTTGSQLGTTAAALRTCTALALWISMALSIVSGIAWLCLLAARIVGKPIEDVIADGTVWIVLSQTQFGFAWKLRFLFGVLLAACLLARRAKNHVTPIWQEVLAALLAGAYLGSLSFAGHGEEGLGLERNLHLAADFLHLIAVGLWLGGLIPLALFLLYLRRFREEAWVTAAGDAACRFSNLGIIAVATLLVSGTINVWFLVGSMQGFVGTSYGRLLLLKITLFAAMVCLAGINREYLLPRLSGEIGTNPASRTVQWLLRSSLVEIVLGIGIILIVGMLGIMAPATDMHAHLH</sequence>
<feature type="domain" description="Copper resistance protein D" evidence="7">
    <location>
        <begin position="212"/>
        <end position="316"/>
    </location>
</feature>
<dbReference type="InterPro" id="IPR008457">
    <property type="entry name" value="Cu-R_CopD_dom"/>
</dbReference>
<dbReference type="GO" id="GO:0005886">
    <property type="term" value="C:plasma membrane"/>
    <property type="evidence" value="ECO:0007669"/>
    <property type="project" value="UniProtKB-SubCell"/>
</dbReference>
<feature type="transmembrane region" description="Helical" evidence="6">
    <location>
        <begin position="218"/>
        <end position="238"/>
    </location>
</feature>
<dbReference type="InterPro" id="IPR047689">
    <property type="entry name" value="CopD"/>
</dbReference>
<dbReference type="PANTHER" id="PTHR34820:SF4">
    <property type="entry name" value="INNER MEMBRANE PROTEIN YEBZ"/>
    <property type="match status" value="1"/>
</dbReference>
<organism evidence="8 9">
    <name type="scientific">Bradyrhizobium erythrophlei</name>
    <dbReference type="NCBI Taxonomy" id="1437360"/>
    <lineage>
        <taxon>Bacteria</taxon>
        <taxon>Pseudomonadati</taxon>
        <taxon>Pseudomonadota</taxon>
        <taxon>Alphaproteobacteria</taxon>
        <taxon>Hyphomicrobiales</taxon>
        <taxon>Nitrobacteraceae</taxon>
        <taxon>Bradyrhizobium</taxon>
    </lineage>
</organism>
<keyword evidence="4 6" id="KW-1133">Transmembrane helix</keyword>
<feature type="transmembrane region" description="Helical" evidence="6">
    <location>
        <begin position="15"/>
        <end position="38"/>
    </location>
</feature>
<feature type="transmembrane region" description="Helical" evidence="6">
    <location>
        <begin position="174"/>
        <end position="197"/>
    </location>
</feature>
<keyword evidence="2" id="KW-1003">Cell membrane</keyword>
<evidence type="ECO:0000256" key="5">
    <source>
        <dbReference type="ARBA" id="ARBA00023136"/>
    </source>
</evidence>
<feature type="transmembrane region" description="Helical" evidence="6">
    <location>
        <begin position="58"/>
        <end position="83"/>
    </location>
</feature>
<gene>
    <name evidence="8" type="ORF">SAMN05443248_7221</name>
</gene>
<dbReference type="EMBL" id="LT670817">
    <property type="protein sequence ID" value="SHH97350.1"/>
    <property type="molecule type" value="Genomic_DNA"/>
</dbReference>